<comment type="caution">
    <text evidence="2">The sequence shown here is derived from an EMBL/GenBank/DDBJ whole genome shotgun (WGS) entry which is preliminary data.</text>
</comment>
<reference evidence="3" key="1">
    <citation type="journal article" date="2019" name="Int. J. Syst. Evol. Microbiol.">
        <title>The Global Catalogue of Microorganisms (GCM) 10K type strain sequencing project: providing services to taxonomists for standard genome sequencing and annotation.</title>
        <authorList>
            <consortium name="The Broad Institute Genomics Platform"/>
            <consortium name="The Broad Institute Genome Sequencing Center for Infectious Disease"/>
            <person name="Wu L."/>
            <person name="Ma J."/>
        </authorList>
    </citation>
    <scope>NUCLEOTIDE SEQUENCE [LARGE SCALE GENOMIC DNA]</scope>
    <source>
        <strain evidence="3">CGMCC 4.1469</strain>
    </source>
</reference>
<feature type="domain" description="STAS" evidence="1">
    <location>
        <begin position="1"/>
        <end position="110"/>
    </location>
</feature>
<proteinExistence type="predicted"/>
<name>A0ABW0KM25_9BACT</name>
<protein>
    <submittedName>
        <fullName evidence="2">STAS domain-containing protein</fullName>
    </submittedName>
</protein>
<evidence type="ECO:0000313" key="3">
    <source>
        <dbReference type="Proteomes" id="UP001596052"/>
    </source>
</evidence>
<accession>A0ABW0KM25</accession>
<dbReference type="Pfam" id="PF01740">
    <property type="entry name" value="STAS"/>
    <property type="match status" value="1"/>
</dbReference>
<evidence type="ECO:0000313" key="2">
    <source>
        <dbReference type="EMBL" id="MFC5454354.1"/>
    </source>
</evidence>
<dbReference type="EMBL" id="JBHSMQ010000002">
    <property type="protein sequence ID" value="MFC5454354.1"/>
    <property type="molecule type" value="Genomic_DNA"/>
</dbReference>
<sequence length="116" mass="12751">MKPTVRTHPNAVVIELEGEADLATVPEFQKVVREQMKAGVRRLIIDFAKVTFVNTPVWAVVVEYFQHASSAGTEFALTGIQGRVDASFKIVRLGDFITHLPTVEAALDAADLTSKR</sequence>
<dbReference type="Proteomes" id="UP001596052">
    <property type="component" value="Unassembled WGS sequence"/>
</dbReference>
<dbReference type="Gene3D" id="3.30.750.24">
    <property type="entry name" value="STAS domain"/>
    <property type="match status" value="1"/>
</dbReference>
<organism evidence="2 3">
    <name type="scientific">Prosthecobacter fluviatilis</name>
    <dbReference type="NCBI Taxonomy" id="445931"/>
    <lineage>
        <taxon>Bacteria</taxon>
        <taxon>Pseudomonadati</taxon>
        <taxon>Verrucomicrobiota</taxon>
        <taxon>Verrucomicrobiia</taxon>
        <taxon>Verrucomicrobiales</taxon>
        <taxon>Verrucomicrobiaceae</taxon>
        <taxon>Prosthecobacter</taxon>
    </lineage>
</organism>
<dbReference type="InterPro" id="IPR036513">
    <property type="entry name" value="STAS_dom_sf"/>
</dbReference>
<keyword evidence="3" id="KW-1185">Reference proteome</keyword>
<gene>
    <name evidence="2" type="ORF">ACFQDI_05755</name>
</gene>
<dbReference type="InterPro" id="IPR002645">
    <property type="entry name" value="STAS_dom"/>
</dbReference>
<dbReference type="CDD" id="cd07043">
    <property type="entry name" value="STAS_anti-anti-sigma_factors"/>
    <property type="match status" value="1"/>
</dbReference>
<dbReference type="SUPFAM" id="SSF52091">
    <property type="entry name" value="SpoIIaa-like"/>
    <property type="match status" value="1"/>
</dbReference>
<evidence type="ECO:0000259" key="1">
    <source>
        <dbReference type="PROSITE" id="PS50801"/>
    </source>
</evidence>
<dbReference type="PANTHER" id="PTHR33495">
    <property type="entry name" value="ANTI-SIGMA FACTOR ANTAGONIST TM_1081-RELATED-RELATED"/>
    <property type="match status" value="1"/>
</dbReference>
<dbReference type="PROSITE" id="PS50801">
    <property type="entry name" value="STAS"/>
    <property type="match status" value="1"/>
</dbReference>
<dbReference type="RefSeq" id="WP_377164352.1">
    <property type="nucleotide sequence ID" value="NZ_JBHSMQ010000002.1"/>
</dbReference>